<dbReference type="PANTHER" id="PTHR28008:SF1">
    <property type="entry name" value="DOMAIN PROTEIN, PUTATIVE (AFU_ORTHOLOGUE AFUA_3G10980)-RELATED"/>
    <property type="match status" value="1"/>
</dbReference>
<feature type="transmembrane region" description="Helical" evidence="1">
    <location>
        <begin position="46"/>
        <end position="63"/>
    </location>
</feature>
<organism evidence="2 3">
    <name type="scientific">Georgenia satyanarayanai</name>
    <dbReference type="NCBI Taxonomy" id="860221"/>
    <lineage>
        <taxon>Bacteria</taxon>
        <taxon>Bacillati</taxon>
        <taxon>Actinomycetota</taxon>
        <taxon>Actinomycetes</taxon>
        <taxon>Micrococcales</taxon>
        <taxon>Bogoriellaceae</taxon>
        <taxon>Georgenia</taxon>
    </lineage>
</organism>
<keyword evidence="1" id="KW-1133">Transmembrane helix</keyword>
<dbReference type="AlphaFoldDB" id="A0A2Y9AC62"/>
<sequence length="126" mass="13059">MTSSRAMTHLRRAVLALALLLHFAALYVPRVPGDGPDLFPGADKVAHVGIFALVVAAALWAGLPARWVVPLALVHAVVSEAVQHVLLPGRSGDPWDALADVVGVALGWAAAALVTRAGRRPSGPGR</sequence>
<dbReference type="EMBL" id="UETB01000003">
    <property type="protein sequence ID" value="SSA39907.1"/>
    <property type="molecule type" value="Genomic_DNA"/>
</dbReference>
<protein>
    <submittedName>
        <fullName evidence="2">VanZ like family protein</fullName>
    </submittedName>
</protein>
<proteinExistence type="predicted"/>
<gene>
    <name evidence="2" type="ORF">SAMN05216184_10388</name>
</gene>
<evidence type="ECO:0000313" key="3">
    <source>
        <dbReference type="Proteomes" id="UP000250222"/>
    </source>
</evidence>
<evidence type="ECO:0000256" key="1">
    <source>
        <dbReference type="SAM" id="Phobius"/>
    </source>
</evidence>
<dbReference type="Proteomes" id="UP000250222">
    <property type="component" value="Unassembled WGS sequence"/>
</dbReference>
<keyword evidence="1" id="KW-0812">Transmembrane</keyword>
<keyword evidence="1" id="KW-0472">Membrane</keyword>
<dbReference type="PANTHER" id="PTHR28008">
    <property type="entry name" value="DOMAIN PROTEIN, PUTATIVE (AFU_ORTHOLOGUE AFUA_3G10980)-RELATED"/>
    <property type="match status" value="1"/>
</dbReference>
<accession>A0A2Y9AC62</accession>
<evidence type="ECO:0000313" key="2">
    <source>
        <dbReference type="EMBL" id="SSA39907.1"/>
    </source>
</evidence>
<keyword evidence="3" id="KW-1185">Reference proteome</keyword>
<name>A0A2Y9AC62_9MICO</name>
<reference evidence="2 3" key="1">
    <citation type="submission" date="2016-10" db="EMBL/GenBank/DDBJ databases">
        <authorList>
            <person name="Cai Z."/>
        </authorList>
    </citation>
    <scope>NUCLEOTIDE SEQUENCE [LARGE SCALE GENOMIC DNA]</scope>
    <source>
        <strain evidence="2 3">CGMCC 1.10826</strain>
    </source>
</reference>